<feature type="transmembrane region" description="Helical" evidence="4">
    <location>
        <begin position="831"/>
        <end position="848"/>
    </location>
</feature>
<feature type="domain" description="Glycosyl hydrolase 94 supersandwich" evidence="5">
    <location>
        <begin position="2110"/>
        <end position="2380"/>
    </location>
</feature>
<keyword evidence="3" id="KW-0175">Coiled coil</keyword>
<dbReference type="GO" id="GO:0030246">
    <property type="term" value="F:carbohydrate binding"/>
    <property type="evidence" value="ECO:0007669"/>
    <property type="project" value="InterPro"/>
</dbReference>
<feature type="domain" description="Glycoamylase-like" evidence="6">
    <location>
        <begin position="1359"/>
        <end position="1555"/>
    </location>
</feature>
<gene>
    <name evidence="8" type="ORF">HY04_10930</name>
    <name evidence="9" type="ORF">NCTC13489_01376</name>
</gene>
<evidence type="ECO:0000256" key="3">
    <source>
        <dbReference type="SAM" id="Coils"/>
    </source>
</evidence>
<dbReference type="InterPro" id="IPR019282">
    <property type="entry name" value="Glycoamylase-like_cons_dom"/>
</dbReference>
<keyword evidence="4" id="KW-1133">Transmembrane helix</keyword>
<evidence type="ECO:0000313" key="10">
    <source>
        <dbReference type="Proteomes" id="UP000028349"/>
    </source>
</evidence>
<organism evidence="9 11">
    <name type="scientific">Kaistella antarctica</name>
    <dbReference type="NCBI Taxonomy" id="266748"/>
    <lineage>
        <taxon>Bacteria</taxon>
        <taxon>Pseudomonadati</taxon>
        <taxon>Bacteroidota</taxon>
        <taxon>Flavobacteriia</taxon>
        <taxon>Flavobacteriales</taxon>
        <taxon>Weeksellaceae</taxon>
        <taxon>Chryseobacterium group</taxon>
        <taxon>Kaistella</taxon>
    </lineage>
</organism>
<reference evidence="8 10" key="1">
    <citation type="submission" date="2014-07" db="EMBL/GenBank/DDBJ databases">
        <authorList>
            <person name="Pisani N.G."/>
            <person name="Newman J.D."/>
        </authorList>
    </citation>
    <scope>NUCLEOTIDE SEQUENCE [LARGE SCALE GENOMIC DNA]</scope>
    <source>
        <strain evidence="8 10">LMG 24720</strain>
    </source>
</reference>
<evidence type="ECO:0000256" key="2">
    <source>
        <dbReference type="ARBA" id="ARBA00022679"/>
    </source>
</evidence>
<dbReference type="Gene3D" id="1.50.10.140">
    <property type="match status" value="2"/>
</dbReference>
<dbReference type="Pfam" id="PF06165">
    <property type="entry name" value="GH94_b-supersand"/>
    <property type="match status" value="2"/>
</dbReference>
<dbReference type="SUPFAM" id="SSF74650">
    <property type="entry name" value="Galactose mutarotase-like"/>
    <property type="match status" value="2"/>
</dbReference>
<proteinExistence type="predicted"/>
<keyword evidence="10" id="KW-1185">Reference proteome</keyword>
<dbReference type="InterPro" id="IPR037824">
    <property type="entry name" value="GH94N_2_NdvB"/>
</dbReference>
<evidence type="ECO:0000313" key="9">
    <source>
        <dbReference type="EMBL" id="VEH99177.1"/>
    </source>
</evidence>
<feature type="domain" description="Glycosyl hydrolase 94 catalytic" evidence="7">
    <location>
        <begin position="2394"/>
        <end position="2818"/>
    </location>
</feature>
<dbReference type="InterPro" id="IPR033432">
    <property type="entry name" value="GH94_catalytic"/>
</dbReference>
<feature type="transmembrane region" description="Helical" evidence="4">
    <location>
        <begin position="854"/>
        <end position="875"/>
    </location>
</feature>
<dbReference type="InterPro" id="IPR011013">
    <property type="entry name" value="Gal_mutarotase_sf_dom"/>
</dbReference>
<keyword evidence="2" id="KW-0808">Transferase</keyword>
<evidence type="ECO:0000259" key="6">
    <source>
        <dbReference type="Pfam" id="PF10091"/>
    </source>
</evidence>
<dbReference type="RefSeq" id="WP_034719666.1">
    <property type="nucleotide sequence ID" value="NZ_FOIX01000004.1"/>
</dbReference>
<evidence type="ECO:0000313" key="11">
    <source>
        <dbReference type="Proteomes" id="UP000270036"/>
    </source>
</evidence>
<dbReference type="SMART" id="SM01068">
    <property type="entry name" value="CBM_X"/>
    <property type="match status" value="2"/>
</dbReference>
<accession>A0A448NQS5</accession>
<dbReference type="CDD" id="cd11756">
    <property type="entry name" value="GH94N_ChvB_NdvB_1_like"/>
    <property type="match status" value="1"/>
</dbReference>
<sequence length="2894" mass="328597">MIKKTTVFEMLSRMRDYFQKSNSFSNMTSEDPIRSELYNFNQMKTHAGTVARSHQLLKGKRKDQLLQRLDDNQKILVEVRDLLVESIRAGHSVTPAAEWLLDNFYLIEEQIVTVRKHFPKKYSEGLPYLANGNSESMPRVYDLVLEIISHSDGRIDSGGLTAYTLAYQSEKTLTLGELWAIPIMMKLAIIENLRRIAEKTAVDMIDNNIAVYWSEQIIETVSEDPADLMLIIADMARANVIFNSAFVAKFTRKLQGKGPAFALPLSWLEQRLSKDGLNGKDLIWNENQKQAADQVSVKNSIETLRFSGTNDWRKFVETCSIVEQILKKDITNTYSKLDFATRDRYRHVIETIALHSPLSEAEIAEKAVDLSKESSSSGDPRRQYVGYYLIDKGFDQLKKVSQTRFNAKQSLTSFLAKNPVFIYLTLISIFTLSIAFLLFSVASATGVFSWKFLALMVLLSLAGGAHLAISFSNWLATIWVTPKILPRLDFSKGIPAEYRTLVTIPTMLSSKKGIEEDVEALEIRFLANREKHLHFSLLTDFTDAVTEIMPTDDSFLDLVIESIQHLNDKYSQTRQPDLFYLFHRPRKWNPKEGKWIGYERKRGKLSALNTLITKGITADFSRIIGDFTILQNIKYVITLDSDTQLPREAAWKLIATMAHPLNCAVYDQSKNRVVEGYGILQPRIASNFPKDKTSLYLRLQGDMNGIDPYTRASSDVYQDLFREGSFIGKGIYAVDIFEKVLGDRFPENRILSHDLLEGSYVRSGLLSDVVLYEDDPSNYEADVKRQHRWIRGDWQIAAWILPFVKNKSGKLVRNKLSLLARWKITDNLRRSLLPISLLSILILGWSVLPHPWFWTLAVTLIISLPVMAAAFLQLFRRPEDLNYKAHISEVGNTVKEVLLRFMFGLAVLPYEAYRFSDAIIRTTWRMLFSGKKLLEWTPSAAVSPQSKNSISYLFQKMWIGPALALICLFSLIYGNAPALFVAIPILILWFVSPAIAWRLSLTEKEEAPDISVQDKVFLHKAARKTWGFFELFVNETENWLPPDNYQNHPHPIIAHRTSPTNIGLYLLANLTAYDFGYITMKEVLLRSSNTLKTLNKMDRFKGHFYNWYDTRDLSILRPAYVSTVDSGNLVGHLLILRQGILAFKTNALFNVETFNGLQATIGIIQDFFKEEKNENIENIASLLLEADREKNNSLSGIKRNLDDLIGFTDQLFGFDENEESGKWILKLKNQIENIRTELYSQIPWLALLPLPKAFSGLSKLDTNPSYVSLLEMKDEVLEQINQYREETKDDEEVDWLLKLENYFLTGLSYIPAKLELFEQLAEEMEQLSIVDYQFLMDKDTSHLSIGYNVDELRRDDSFYDMLASEARMGIFVGIAQGLLPQESWFSLGRLLTDSKDGPVLLSWSGSMFEYLMPQLVMPTYENTLLHATNIAMVKRQIEYAKTRDVPWGISESGYNSVDGSLNYQYQAFGVPGLGLKRGLENDLVIAPYASMLGLMVAPKSATSNLKLLAEEGFEGEYGFYEAIDYTKTRVPRGEKHVVLNSYMAHHQGMGFLSFAYVLLNKPMQNRFAAELRFQATLLLLQERIPTTSIFYAHTAKISETNTTEADPQLRIVDTPNTPIPELQLLSNGNYQVMVSNSGGGYSRWKDIAVTRWREDAIKDNYGIFCYIKDVNSGNFWSNTYQPTLQPSKSYEAVYSLGTIEFYRWDFGFETKTQIVVSPEDNVEIRKIQITNRSQVEKTLEITSYTELVLASQASDEAHPAFSNLFVQTEIQPEHQAIFGTRRPRSKDELPPHFFHLVDAYGAEVKEVSFETDRMKFIGRGRTLANPQALEVGQLAGNKGAVLDPIMSTKCRITIKPYSTATIDLIYGISESRDESTALMHKYRDKNLKRRALDLSWTHSQVLLKQINASESEAQLYGKLASSVIYSNAALRAPAAIIENNFRGQSGLWSHSVSGDLPIVLLQIFDMDNLDLVSQMIKAHSYWQLKGLNVDLVIWNEDHGSYRHELQDQILGMISAVNTLTGHVPGEIYVKSTDQISSEDRTLFESVAKIIISDSNGSLSDQVAGQIREIGSSPLIEIDVKPVEKIKAENLELPSDLKFFNGTGGFTTEGKEYKILIGKHSTTPAPWVNVIANPTLGTVVSESGSAYTWAVNAHEYRITPWHNDPVLDLSGEAFYLRDEETGMFWSPAPFPVKSDSNFIATHGFGYTKYDHIENGISSEMKVFVDKEAPIKFVVLTLKNKTDRLRKLSSTGYLEIVLGNVRSKTNMHILSEYDVENGALLFRNRYNDAFADRVAFFKIIGAGKYSYTTDRAKFLGRNKTLANPEAMLRQDLRGRVGAGHDTCAGLQGKFNLLPGEEREIVFLIGSGENTAQAIELIQTFSDLDEVQVSFDLVKTYWNDLVQTVQVETPDEALNLLANGWLTYQTIVSRLFGRSGFYQSGGAFGFRDQIQDVLSLLNTKPEFAREQILLNSSRQFKEGDVQHWWHPPEGRGVRTNCSDDLLWLPFVLYKYLNVTGDVEILKEQTGFLESRLLHEGEDSLYDLPMNGHASADLYQHCVLAIKHSLRFGEHGLPLMGSGDWNDGMDQVGNKGKGESVWLAFFLFDILTNFENVALEYGDVEFAKTCQEEAIQLQSNIEKNAWDGEWYKRAWFDDGTPLGSKINEECSIDAISQSWSVLTNAAPEARRNQAMNSLNKYLVKRDVKIIQVLDPPFDKSDLNPGYIKGYVPGVRENGGQYSHAAIWTLMAFAALGDRKTAYELFSLVQPINHALDQDDVEIYKVEPYVMAADVYANETHRGRGGWTWYTGSSGWMNQFIIGSLLGMEIMVDQIKLTPCFPEEWPSVTIKYRFKTATYIITVYQENDIENSWWKMDNEKGKGNIFSLLDDGKHHEVEVHVLI</sequence>
<dbReference type="GO" id="GO:0005975">
    <property type="term" value="P:carbohydrate metabolic process"/>
    <property type="evidence" value="ECO:0007669"/>
    <property type="project" value="InterPro"/>
</dbReference>
<dbReference type="InterPro" id="IPR052047">
    <property type="entry name" value="GH94_Enzymes"/>
</dbReference>
<name>A0A448NQS5_9FLAO</name>
<dbReference type="InterPro" id="IPR037820">
    <property type="entry name" value="GH94N_NdvB"/>
</dbReference>
<keyword evidence="1" id="KW-0328">Glycosyltransferase</keyword>
<dbReference type="InterPro" id="IPR010383">
    <property type="entry name" value="Glyco_hydrolase_94_b-supersand"/>
</dbReference>
<dbReference type="KEGG" id="cant:NCTC13489_01376"/>
<dbReference type="EMBL" id="LR134441">
    <property type="protein sequence ID" value="VEH99177.1"/>
    <property type="molecule type" value="Genomic_DNA"/>
</dbReference>
<dbReference type="Pfam" id="PF10091">
    <property type="entry name" value="Glycoamylase"/>
    <property type="match status" value="1"/>
</dbReference>
<dbReference type="InterPro" id="IPR037018">
    <property type="entry name" value="GH65_N"/>
</dbReference>
<dbReference type="PANTHER" id="PTHR37469">
    <property type="entry name" value="CELLOBIONIC ACID PHOSPHORYLASE-RELATED"/>
    <property type="match status" value="1"/>
</dbReference>
<dbReference type="Pfam" id="PF17167">
    <property type="entry name" value="Glyco_hydro_94"/>
    <property type="match status" value="1"/>
</dbReference>
<dbReference type="OrthoDB" id="9769991at2"/>
<feature type="coiled-coil region" evidence="3">
    <location>
        <begin position="1266"/>
        <end position="1293"/>
    </location>
</feature>
<dbReference type="CDD" id="cd11753">
    <property type="entry name" value="GH94N_ChvB_NdvB_2_like"/>
    <property type="match status" value="1"/>
</dbReference>
<feature type="domain" description="Glycosyl hydrolase 94 supersandwich" evidence="5">
    <location>
        <begin position="1610"/>
        <end position="1884"/>
    </location>
</feature>
<dbReference type="PANTHER" id="PTHR37469:SF2">
    <property type="entry name" value="CELLOBIONIC ACID PHOSPHORYLASE"/>
    <property type="match status" value="1"/>
</dbReference>
<dbReference type="Proteomes" id="UP000028349">
    <property type="component" value="Unassembled WGS sequence"/>
</dbReference>
<dbReference type="Gene3D" id="1.50.10.10">
    <property type="match status" value="1"/>
</dbReference>
<evidence type="ECO:0000256" key="1">
    <source>
        <dbReference type="ARBA" id="ARBA00022676"/>
    </source>
</evidence>
<protein>
    <submittedName>
        <fullName evidence="9">Cellobiose phosphorylase</fullName>
    </submittedName>
    <submittedName>
        <fullName evidence="8">NdvB</fullName>
    </submittedName>
</protein>
<evidence type="ECO:0000259" key="5">
    <source>
        <dbReference type="Pfam" id="PF06165"/>
    </source>
</evidence>
<dbReference type="SUPFAM" id="SSF48208">
    <property type="entry name" value="Six-hairpin glycosidases"/>
    <property type="match status" value="1"/>
</dbReference>
<feature type="transmembrane region" description="Helical" evidence="4">
    <location>
        <begin position="420"/>
        <end position="442"/>
    </location>
</feature>
<feature type="transmembrane region" description="Helical" evidence="4">
    <location>
        <begin position="979"/>
        <end position="997"/>
    </location>
</feature>
<dbReference type="Proteomes" id="UP000270036">
    <property type="component" value="Chromosome"/>
</dbReference>
<dbReference type="Gene3D" id="2.60.420.10">
    <property type="entry name" value="Maltose phosphorylase, domain 3"/>
    <property type="match status" value="1"/>
</dbReference>
<dbReference type="InterPro" id="IPR008928">
    <property type="entry name" value="6-hairpin_glycosidase_sf"/>
</dbReference>
<dbReference type="GO" id="GO:0016757">
    <property type="term" value="F:glycosyltransferase activity"/>
    <property type="evidence" value="ECO:0007669"/>
    <property type="project" value="UniProtKB-KW"/>
</dbReference>
<feature type="transmembrane region" description="Helical" evidence="4">
    <location>
        <begin position="448"/>
        <end position="469"/>
    </location>
</feature>
<evidence type="ECO:0000259" key="7">
    <source>
        <dbReference type="Pfam" id="PF17167"/>
    </source>
</evidence>
<evidence type="ECO:0000313" key="8">
    <source>
        <dbReference type="EMBL" id="KEY18963.1"/>
    </source>
</evidence>
<dbReference type="EMBL" id="JPEP01000002">
    <property type="protein sequence ID" value="KEY18963.1"/>
    <property type="molecule type" value="Genomic_DNA"/>
</dbReference>
<dbReference type="Gene3D" id="2.70.98.40">
    <property type="entry name" value="Glycoside hydrolase, family 65, N-terminal domain"/>
    <property type="match status" value="2"/>
</dbReference>
<keyword evidence="4" id="KW-0472">Membrane</keyword>
<dbReference type="InterPro" id="IPR012341">
    <property type="entry name" value="6hp_glycosidase-like_sf"/>
</dbReference>
<evidence type="ECO:0000256" key="4">
    <source>
        <dbReference type="SAM" id="Phobius"/>
    </source>
</evidence>
<dbReference type="STRING" id="266748.HY04_10930"/>
<reference evidence="9 11" key="2">
    <citation type="submission" date="2018-12" db="EMBL/GenBank/DDBJ databases">
        <authorList>
            <consortium name="Pathogen Informatics"/>
        </authorList>
    </citation>
    <scope>NUCLEOTIDE SEQUENCE [LARGE SCALE GENOMIC DNA]</scope>
    <source>
        <strain evidence="9 11">NCTC13489</strain>
    </source>
</reference>
<keyword evidence="4" id="KW-0812">Transmembrane</keyword>